<gene>
    <name evidence="13" type="ORF">AFUS01_LOCUS10340</name>
</gene>
<feature type="non-terminal residue" evidence="13">
    <location>
        <position position="431"/>
    </location>
</feature>
<dbReference type="SMART" id="SM00209">
    <property type="entry name" value="TSP1"/>
    <property type="match status" value="1"/>
</dbReference>
<comment type="caution">
    <text evidence="10">Lacks conserved residue(s) required for the propagation of feature annotation.</text>
</comment>
<feature type="compositionally biased region" description="Basic and acidic residues" evidence="11">
    <location>
        <begin position="1"/>
        <end position="10"/>
    </location>
</feature>
<feature type="compositionally biased region" description="Polar residues" evidence="11">
    <location>
        <begin position="12"/>
        <end position="22"/>
    </location>
</feature>
<evidence type="ECO:0000313" key="13">
    <source>
        <dbReference type="EMBL" id="CAG7721092.1"/>
    </source>
</evidence>
<keyword evidence="3" id="KW-0645">Protease</keyword>
<evidence type="ECO:0000256" key="5">
    <source>
        <dbReference type="ARBA" id="ARBA00022801"/>
    </source>
</evidence>
<evidence type="ECO:0000256" key="8">
    <source>
        <dbReference type="ARBA" id="ARBA00023157"/>
    </source>
</evidence>
<dbReference type="PANTHER" id="PTHR13723:SF278">
    <property type="entry name" value="ADAM METALLOPEPTIDASE WITH THROMBOSPONDIN TYPE 1 MOTIF A, ISOFORM B"/>
    <property type="match status" value="1"/>
</dbReference>
<dbReference type="GO" id="GO:0030198">
    <property type="term" value="P:extracellular matrix organization"/>
    <property type="evidence" value="ECO:0007669"/>
    <property type="project" value="TreeGrafter"/>
</dbReference>
<keyword evidence="14" id="KW-1185">Reference proteome</keyword>
<evidence type="ECO:0000256" key="7">
    <source>
        <dbReference type="ARBA" id="ARBA00023049"/>
    </source>
</evidence>
<dbReference type="InterPro" id="IPR001590">
    <property type="entry name" value="Peptidase_M12B"/>
</dbReference>
<keyword evidence="9" id="KW-0325">Glycoprotein</keyword>
<evidence type="ECO:0000256" key="2">
    <source>
        <dbReference type="ARBA" id="ARBA00022525"/>
    </source>
</evidence>
<comment type="subcellular location">
    <subcellularLocation>
        <location evidence="1">Secreted</location>
    </subcellularLocation>
</comment>
<evidence type="ECO:0000256" key="11">
    <source>
        <dbReference type="SAM" id="MobiDB-lite"/>
    </source>
</evidence>
<dbReference type="InterPro" id="IPR045371">
    <property type="entry name" value="ADAMTS_CR_3"/>
</dbReference>
<dbReference type="InterPro" id="IPR010294">
    <property type="entry name" value="ADAMTS_spacer1"/>
</dbReference>
<evidence type="ECO:0000313" key="14">
    <source>
        <dbReference type="Proteomes" id="UP000708208"/>
    </source>
</evidence>
<dbReference type="InterPro" id="IPR041645">
    <property type="entry name" value="ADAMTS_CR_2"/>
</dbReference>
<evidence type="ECO:0000256" key="3">
    <source>
        <dbReference type="ARBA" id="ARBA00022670"/>
    </source>
</evidence>
<accession>A0A8J2JLS2</accession>
<dbReference type="Pfam" id="PF17771">
    <property type="entry name" value="ADAMTS_CR_2"/>
    <property type="match status" value="1"/>
</dbReference>
<name>A0A8J2JLS2_9HEXA</name>
<dbReference type="PROSITE" id="PS50215">
    <property type="entry name" value="ADAM_MEPRO"/>
    <property type="match status" value="1"/>
</dbReference>
<dbReference type="EMBL" id="CAJVCH010076883">
    <property type="protein sequence ID" value="CAG7721092.1"/>
    <property type="molecule type" value="Genomic_DNA"/>
</dbReference>
<evidence type="ECO:0000256" key="6">
    <source>
        <dbReference type="ARBA" id="ARBA00022833"/>
    </source>
</evidence>
<proteinExistence type="predicted"/>
<keyword evidence="6" id="KW-0862">Zinc</keyword>
<keyword evidence="2" id="KW-0964">Secreted</keyword>
<keyword evidence="7" id="KW-0482">Metalloprotease</keyword>
<evidence type="ECO:0000256" key="10">
    <source>
        <dbReference type="PROSITE-ProRule" id="PRU00276"/>
    </source>
</evidence>
<keyword evidence="5" id="KW-0378">Hydrolase</keyword>
<dbReference type="Pfam" id="PF00090">
    <property type="entry name" value="TSP_1"/>
    <property type="match status" value="1"/>
</dbReference>
<dbReference type="PANTHER" id="PTHR13723">
    <property type="entry name" value="ADAMTS A DISINTEGRIN AND METALLOPROTEASE WITH THROMBOSPONDIN MOTIFS PROTEASE"/>
    <property type="match status" value="1"/>
</dbReference>
<dbReference type="InterPro" id="IPR000884">
    <property type="entry name" value="TSP1_rpt"/>
</dbReference>
<dbReference type="Proteomes" id="UP000708208">
    <property type="component" value="Unassembled WGS sequence"/>
</dbReference>
<dbReference type="AlphaFoldDB" id="A0A8J2JLS2"/>
<dbReference type="GO" id="GO:0004222">
    <property type="term" value="F:metalloendopeptidase activity"/>
    <property type="evidence" value="ECO:0007669"/>
    <property type="project" value="InterPro"/>
</dbReference>
<dbReference type="OrthoDB" id="5855429at2759"/>
<sequence>MNMPHDDDYKCQSFSQTSHKGNVTGKSNEHYVMSRMLDHNTYPWAWSKCSRHYLTEFLDAGHGSCLEDKPLVENLITDNNIKDNPNKQPGEIFNEHKQCQLVFGHDSKLCSYMPVCRRLWCTTGDADVEGCRTQHMPWADGTPCGDSKWCLKGACVLKDLETLRIVDGGWGGWGDYGECSRPCGGGVRRSLRECDNPAPSNGGRYCTGPRVRYESCNTHECDNESKDYRSEQCAQYNYDNFNIQGLPKDVQWVPKYTGISPKDRCKLFCRVMGSSAYYLLKEKVVDGTPCGPDTFDICVNGACLPAGCDRRLHSKKVLDICGVCGGDGSTCHTQSGYYNESSYGYSTVVRIPAGASSIDIRQISPTSRDDNYLALKDPSTNEFLLNGNYVVSMFRKNVHASGTILEYSGSDSSTERINSSRPIVSDLIVEV</sequence>
<dbReference type="GO" id="GO:0031012">
    <property type="term" value="C:extracellular matrix"/>
    <property type="evidence" value="ECO:0007669"/>
    <property type="project" value="TreeGrafter"/>
</dbReference>
<feature type="region of interest" description="Disordered" evidence="11">
    <location>
        <begin position="1"/>
        <end position="22"/>
    </location>
</feature>
<keyword evidence="4" id="KW-0479">Metal-binding</keyword>
<evidence type="ECO:0000256" key="9">
    <source>
        <dbReference type="ARBA" id="ARBA00023180"/>
    </source>
</evidence>
<dbReference type="Pfam" id="PF05986">
    <property type="entry name" value="ADAMTS_spacer1"/>
    <property type="match status" value="1"/>
</dbReference>
<dbReference type="GO" id="GO:0006508">
    <property type="term" value="P:proteolysis"/>
    <property type="evidence" value="ECO:0007669"/>
    <property type="project" value="UniProtKB-KW"/>
</dbReference>
<feature type="domain" description="Peptidase M12B" evidence="12">
    <location>
        <begin position="1"/>
        <end position="70"/>
    </location>
</feature>
<evidence type="ECO:0000256" key="1">
    <source>
        <dbReference type="ARBA" id="ARBA00004613"/>
    </source>
</evidence>
<evidence type="ECO:0000256" key="4">
    <source>
        <dbReference type="ARBA" id="ARBA00022723"/>
    </source>
</evidence>
<dbReference type="InterPro" id="IPR050439">
    <property type="entry name" value="ADAMTS_ADAMTS-like"/>
</dbReference>
<dbReference type="GO" id="GO:0046872">
    <property type="term" value="F:metal ion binding"/>
    <property type="evidence" value="ECO:0007669"/>
    <property type="project" value="UniProtKB-KW"/>
</dbReference>
<evidence type="ECO:0000259" key="12">
    <source>
        <dbReference type="PROSITE" id="PS50215"/>
    </source>
</evidence>
<feature type="non-terminal residue" evidence="13">
    <location>
        <position position="1"/>
    </location>
</feature>
<dbReference type="GO" id="GO:0005576">
    <property type="term" value="C:extracellular region"/>
    <property type="evidence" value="ECO:0007669"/>
    <property type="project" value="UniProtKB-SubCell"/>
</dbReference>
<reference evidence="13" key="1">
    <citation type="submission" date="2021-06" db="EMBL/GenBank/DDBJ databases">
        <authorList>
            <person name="Hodson N. C."/>
            <person name="Mongue J. A."/>
            <person name="Jaron S. K."/>
        </authorList>
    </citation>
    <scope>NUCLEOTIDE SEQUENCE</scope>
</reference>
<protein>
    <recommendedName>
        <fullName evidence="12">Peptidase M12B domain-containing protein</fullName>
    </recommendedName>
</protein>
<dbReference type="FunFam" id="2.20.100.10:FF:000006">
    <property type="entry name" value="A disintegrin and metalloproteinase with thrombospondin motifs 1"/>
    <property type="match status" value="1"/>
</dbReference>
<comment type="caution">
    <text evidence="13">The sequence shown here is derived from an EMBL/GenBank/DDBJ whole genome shotgun (WGS) entry which is preliminary data.</text>
</comment>
<dbReference type="Pfam" id="PF19236">
    <property type="entry name" value="ADAMTS_CR_3"/>
    <property type="match status" value="1"/>
</dbReference>
<dbReference type="PROSITE" id="PS50092">
    <property type="entry name" value="TSP1"/>
    <property type="match status" value="1"/>
</dbReference>
<organism evidence="13 14">
    <name type="scientific">Allacma fusca</name>
    <dbReference type="NCBI Taxonomy" id="39272"/>
    <lineage>
        <taxon>Eukaryota</taxon>
        <taxon>Metazoa</taxon>
        <taxon>Ecdysozoa</taxon>
        <taxon>Arthropoda</taxon>
        <taxon>Hexapoda</taxon>
        <taxon>Collembola</taxon>
        <taxon>Symphypleona</taxon>
        <taxon>Sminthuridae</taxon>
        <taxon>Allacma</taxon>
    </lineage>
</organism>
<keyword evidence="8" id="KW-1015">Disulfide bond</keyword>